<evidence type="ECO:0000313" key="2">
    <source>
        <dbReference type="Proteomes" id="UP001237475"/>
    </source>
</evidence>
<protein>
    <recommendedName>
        <fullName evidence="3">Transposase</fullName>
    </recommendedName>
</protein>
<dbReference type="Proteomes" id="UP001237475">
    <property type="component" value="Chromosome"/>
</dbReference>
<dbReference type="EMBL" id="CP125360">
    <property type="protein sequence ID" value="WHM79340.1"/>
    <property type="molecule type" value="Genomic_DNA"/>
</dbReference>
<evidence type="ECO:0008006" key="3">
    <source>
        <dbReference type="Google" id="ProtNLM"/>
    </source>
</evidence>
<gene>
    <name evidence="1" type="ORF">OPT59_01100</name>
</gene>
<dbReference type="RefSeq" id="WP_231117731.1">
    <property type="nucleotide sequence ID" value="NZ_BLBP01000060.1"/>
</dbReference>
<accession>A0AB38Y1P3</accession>
<sequence>MVFFIDSQILSKETPFIRLTIGQLPDLHINKYGQSEHESSTLITHLSILF</sequence>
<evidence type="ECO:0000313" key="1">
    <source>
        <dbReference type="EMBL" id="WHM79340.1"/>
    </source>
</evidence>
<dbReference type="AlphaFoldDB" id="A0AB38Y1P3"/>
<reference evidence="1" key="1">
    <citation type="submission" date="2023-04" db="EMBL/GenBank/DDBJ databases">
        <title>Complete genomes of S. dygalactiae subsp equisimilis isolates causing bacteremia in cancer patients.</title>
        <authorList>
            <person name="Anand S."/>
            <person name="Arias J."/>
            <person name="Delafuente J."/>
            <person name="Elgamal H."/>
            <person name="Prevost T."/>
            <person name="Liu X."/>
            <person name="Kalia A."/>
        </authorList>
    </citation>
    <scope>NUCLEOTIDE SEQUENCE</scope>
    <source>
        <strain evidence="1">UT_120444</strain>
    </source>
</reference>
<proteinExistence type="predicted"/>
<name>A0AB38Y1P3_STREQ</name>
<organism evidence="1 2">
    <name type="scientific">Streptococcus dysgalactiae subsp. equisimilis</name>
    <name type="common">Streptococcus equisimilis</name>
    <dbReference type="NCBI Taxonomy" id="119602"/>
    <lineage>
        <taxon>Bacteria</taxon>
        <taxon>Bacillati</taxon>
        <taxon>Bacillota</taxon>
        <taxon>Bacilli</taxon>
        <taxon>Lactobacillales</taxon>
        <taxon>Streptococcaceae</taxon>
        <taxon>Streptococcus</taxon>
    </lineage>
</organism>